<protein>
    <submittedName>
        <fullName evidence="7">Ribose import permease protein RbsC</fullName>
    </submittedName>
</protein>
<gene>
    <name evidence="7" type="primary">rbsC_13</name>
    <name evidence="7" type="ORF">SDC9_42552</name>
</gene>
<evidence type="ECO:0000256" key="3">
    <source>
        <dbReference type="ARBA" id="ARBA00022692"/>
    </source>
</evidence>
<evidence type="ECO:0000256" key="4">
    <source>
        <dbReference type="ARBA" id="ARBA00022989"/>
    </source>
</evidence>
<reference evidence="7" key="1">
    <citation type="submission" date="2019-08" db="EMBL/GenBank/DDBJ databases">
        <authorList>
            <person name="Kucharzyk K."/>
            <person name="Murdoch R.W."/>
            <person name="Higgins S."/>
            <person name="Loffler F."/>
        </authorList>
    </citation>
    <scope>NUCLEOTIDE SEQUENCE</scope>
</reference>
<evidence type="ECO:0000256" key="5">
    <source>
        <dbReference type="ARBA" id="ARBA00023136"/>
    </source>
</evidence>
<evidence type="ECO:0000256" key="1">
    <source>
        <dbReference type="ARBA" id="ARBA00004651"/>
    </source>
</evidence>
<feature type="transmembrane region" description="Helical" evidence="6">
    <location>
        <begin position="36"/>
        <end position="60"/>
    </location>
</feature>
<dbReference type="CDD" id="cd06579">
    <property type="entry name" value="TM_PBP1_transp_AraH_like"/>
    <property type="match status" value="1"/>
</dbReference>
<comment type="subcellular location">
    <subcellularLocation>
        <location evidence="1">Cell membrane</location>
        <topology evidence="1">Multi-pass membrane protein</topology>
    </subcellularLocation>
</comment>
<evidence type="ECO:0000313" key="7">
    <source>
        <dbReference type="EMBL" id="MPL96374.1"/>
    </source>
</evidence>
<name>A0A644VY24_9ZZZZ</name>
<dbReference type="InterPro" id="IPR001851">
    <property type="entry name" value="ABC_transp_permease"/>
</dbReference>
<dbReference type="Pfam" id="PF02653">
    <property type="entry name" value="BPD_transp_2"/>
    <property type="match status" value="1"/>
</dbReference>
<dbReference type="AlphaFoldDB" id="A0A644VY24"/>
<feature type="transmembrane region" description="Helical" evidence="6">
    <location>
        <begin position="167"/>
        <end position="189"/>
    </location>
</feature>
<feature type="transmembrane region" description="Helical" evidence="6">
    <location>
        <begin position="209"/>
        <end position="228"/>
    </location>
</feature>
<dbReference type="GO" id="GO:0022857">
    <property type="term" value="F:transmembrane transporter activity"/>
    <property type="evidence" value="ECO:0007669"/>
    <property type="project" value="InterPro"/>
</dbReference>
<organism evidence="7">
    <name type="scientific">bioreactor metagenome</name>
    <dbReference type="NCBI Taxonomy" id="1076179"/>
    <lineage>
        <taxon>unclassified sequences</taxon>
        <taxon>metagenomes</taxon>
        <taxon>ecological metagenomes</taxon>
    </lineage>
</organism>
<accession>A0A644VY24</accession>
<keyword evidence="4 6" id="KW-1133">Transmembrane helix</keyword>
<proteinExistence type="predicted"/>
<feature type="transmembrane region" description="Helical" evidence="6">
    <location>
        <begin position="261"/>
        <end position="281"/>
    </location>
</feature>
<evidence type="ECO:0000256" key="6">
    <source>
        <dbReference type="SAM" id="Phobius"/>
    </source>
</evidence>
<feature type="transmembrane region" description="Helical" evidence="6">
    <location>
        <begin position="81"/>
        <end position="112"/>
    </location>
</feature>
<comment type="caution">
    <text evidence="7">The sequence shown here is derived from an EMBL/GenBank/DDBJ whole genome shotgun (WGS) entry which is preliminary data.</text>
</comment>
<feature type="transmembrane region" description="Helical" evidence="6">
    <location>
        <begin position="338"/>
        <end position="357"/>
    </location>
</feature>
<dbReference type="GO" id="GO:0005886">
    <property type="term" value="C:plasma membrane"/>
    <property type="evidence" value="ECO:0007669"/>
    <property type="project" value="UniProtKB-SubCell"/>
</dbReference>
<dbReference type="PANTHER" id="PTHR32196">
    <property type="entry name" value="ABC TRANSPORTER PERMEASE PROTEIN YPHD-RELATED-RELATED"/>
    <property type="match status" value="1"/>
</dbReference>
<sequence length="364" mass="38844">MSNITENESPKSVDEILHSKGVSSIAQKEKTPLQHFLGSSLAFVIALEFLICVFFSLLSAKGTFLSLTNMMNILHNSAQMIILAVGLTFVISSGSFDLSVGMNLILSSIVAAKVFKLVAGTTAEVTSGVYPHMAIAIVAAILAALVIGMLGGVMNAFFTTKMKLDPFIATLATMYVFQGIAMVVCNGAQEKSLPRVFQTYFGHAKLFGIIPYQVILAVIIGVILHLVMKYTRFGLYVKAMGSNRESARRAGINLTVNNFKIFMLMGALAGIAGCLDIARYATTNPSGHVTDGMMAIMAVVMGGTSLKGGIASVLGSVLATLIPVTLQIGMVILGVNSYYQLIVTGLFLLLAVYVDYIRNMKPSK</sequence>
<dbReference type="PANTHER" id="PTHR32196:SF72">
    <property type="entry name" value="RIBOSE IMPORT PERMEASE PROTEIN RBSC"/>
    <property type="match status" value="1"/>
</dbReference>
<feature type="transmembrane region" description="Helical" evidence="6">
    <location>
        <begin position="132"/>
        <end position="158"/>
    </location>
</feature>
<keyword evidence="2" id="KW-1003">Cell membrane</keyword>
<dbReference type="EMBL" id="VSSQ01000507">
    <property type="protein sequence ID" value="MPL96374.1"/>
    <property type="molecule type" value="Genomic_DNA"/>
</dbReference>
<keyword evidence="5 6" id="KW-0472">Membrane</keyword>
<evidence type="ECO:0000256" key="2">
    <source>
        <dbReference type="ARBA" id="ARBA00022475"/>
    </source>
</evidence>
<keyword evidence="3 6" id="KW-0812">Transmembrane</keyword>